<organism evidence="12 13">
    <name type="scientific">Amphibalanus amphitrite</name>
    <name type="common">Striped barnacle</name>
    <name type="synonym">Balanus amphitrite</name>
    <dbReference type="NCBI Taxonomy" id="1232801"/>
    <lineage>
        <taxon>Eukaryota</taxon>
        <taxon>Metazoa</taxon>
        <taxon>Ecdysozoa</taxon>
        <taxon>Arthropoda</taxon>
        <taxon>Crustacea</taxon>
        <taxon>Multicrustacea</taxon>
        <taxon>Cirripedia</taxon>
        <taxon>Thoracica</taxon>
        <taxon>Thoracicalcarea</taxon>
        <taxon>Balanomorpha</taxon>
        <taxon>Balanoidea</taxon>
        <taxon>Balanidae</taxon>
        <taxon>Amphibalaninae</taxon>
        <taxon>Amphibalanus</taxon>
    </lineage>
</organism>
<comment type="pathway">
    <text evidence="2 10">Protein modification; protein glycosylation.</text>
</comment>
<name>A0A6A4X4D2_AMPAM</name>
<evidence type="ECO:0000256" key="10">
    <source>
        <dbReference type="RuleBase" id="RU363110"/>
    </source>
</evidence>
<dbReference type="Pfam" id="PF03155">
    <property type="entry name" value="Alg6_Alg8"/>
    <property type="match status" value="1"/>
</dbReference>
<feature type="transmembrane region" description="Helical" evidence="10">
    <location>
        <begin position="231"/>
        <end position="250"/>
    </location>
</feature>
<comment type="similarity">
    <text evidence="3 10">Belongs to the ALG6/ALG8 glucosyltransferase family.</text>
</comment>
<evidence type="ECO:0000313" key="12">
    <source>
        <dbReference type="EMBL" id="KAF0313153.1"/>
    </source>
</evidence>
<keyword evidence="4 10" id="KW-0328">Glycosyltransferase</keyword>
<comment type="caution">
    <text evidence="12">The sequence shown here is derived from an EMBL/GenBank/DDBJ whole genome shotgun (WGS) entry which is preliminary data.</text>
</comment>
<evidence type="ECO:0000256" key="6">
    <source>
        <dbReference type="ARBA" id="ARBA00022692"/>
    </source>
</evidence>
<feature type="transmembrane region" description="Helical" evidence="10">
    <location>
        <begin position="138"/>
        <end position="156"/>
    </location>
</feature>
<dbReference type="OrthoDB" id="6333509at2759"/>
<feature type="transmembrane region" description="Helical" evidence="10">
    <location>
        <begin position="201"/>
        <end position="219"/>
    </location>
</feature>
<keyword evidence="5 10" id="KW-0808">Transferase</keyword>
<keyword evidence="8 10" id="KW-1133">Transmembrane helix</keyword>
<feature type="transmembrane region" description="Helical" evidence="10">
    <location>
        <begin position="319"/>
        <end position="338"/>
    </location>
</feature>
<evidence type="ECO:0000256" key="7">
    <source>
        <dbReference type="ARBA" id="ARBA00022824"/>
    </source>
</evidence>
<dbReference type="InterPro" id="IPR004856">
    <property type="entry name" value="Glyco_trans_ALG6/ALG8"/>
</dbReference>
<feature type="transmembrane region" description="Helical" evidence="10">
    <location>
        <begin position="162"/>
        <end position="180"/>
    </location>
</feature>
<comment type="subcellular location">
    <subcellularLocation>
        <location evidence="1 10">Endoplasmic reticulum membrane</location>
        <topology evidence="1 10">Multi-pass membrane protein</topology>
    </subcellularLocation>
</comment>
<dbReference type="AlphaFoldDB" id="A0A6A4X4D2"/>
<feature type="chain" id="PRO_5025361655" description="Alpha-1,3-glucosyltransferase" evidence="11">
    <location>
        <begin position="21"/>
        <end position="501"/>
    </location>
</feature>
<dbReference type="EMBL" id="VIIS01000112">
    <property type="protein sequence ID" value="KAF0313153.1"/>
    <property type="molecule type" value="Genomic_DNA"/>
</dbReference>
<keyword evidence="7 10" id="KW-0256">Endoplasmic reticulum</keyword>
<feature type="transmembrane region" description="Helical" evidence="10">
    <location>
        <begin position="345"/>
        <end position="368"/>
    </location>
</feature>
<feature type="transmembrane region" description="Helical" evidence="10">
    <location>
        <begin position="469"/>
        <end position="489"/>
    </location>
</feature>
<feature type="transmembrane region" description="Helical" evidence="10">
    <location>
        <begin position="108"/>
        <end position="131"/>
    </location>
</feature>
<dbReference type="GO" id="GO:0042281">
    <property type="term" value="F:dolichyl pyrophosphate Man9GlcNAc2 alpha-1,3-glucosyltransferase activity"/>
    <property type="evidence" value="ECO:0007669"/>
    <property type="project" value="TreeGrafter"/>
</dbReference>
<dbReference type="UniPathway" id="UPA00378"/>
<evidence type="ECO:0000256" key="4">
    <source>
        <dbReference type="ARBA" id="ARBA00022676"/>
    </source>
</evidence>
<dbReference type="PANTHER" id="PTHR12413:SF1">
    <property type="entry name" value="DOLICHYL PYROPHOSPHATE MAN9GLCNAC2 ALPHA-1,3-GLUCOSYLTRANSFERASE"/>
    <property type="match status" value="1"/>
</dbReference>
<feature type="transmembrane region" description="Helical" evidence="10">
    <location>
        <begin position="383"/>
        <end position="405"/>
    </location>
</feature>
<feature type="transmembrane region" description="Helical" evidence="10">
    <location>
        <begin position="288"/>
        <end position="307"/>
    </location>
</feature>
<dbReference type="EC" id="2.4.1.-" evidence="10"/>
<evidence type="ECO:0000256" key="5">
    <source>
        <dbReference type="ARBA" id="ARBA00022679"/>
    </source>
</evidence>
<protein>
    <recommendedName>
        <fullName evidence="10">Alpha-1,3-glucosyltransferase</fullName>
        <ecNumber evidence="10">2.4.1.-</ecNumber>
    </recommendedName>
</protein>
<dbReference type="PANTHER" id="PTHR12413">
    <property type="entry name" value="DOLICHYL GLYCOSYLTRANSFERASE"/>
    <property type="match status" value="1"/>
</dbReference>
<feature type="signal peptide" evidence="11">
    <location>
        <begin position="1"/>
        <end position="20"/>
    </location>
</feature>
<dbReference type="Proteomes" id="UP000440578">
    <property type="component" value="Unassembled WGS sequence"/>
</dbReference>
<evidence type="ECO:0000256" key="1">
    <source>
        <dbReference type="ARBA" id="ARBA00004477"/>
    </source>
</evidence>
<proteinExistence type="inferred from homology"/>
<evidence type="ECO:0000256" key="11">
    <source>
        <dbReference type="SAM" id="SignalP"/>
    </source>
</evidence>
<gene>
    <name evidence="12" type="primary">ALG6</name>
    <name evidence="12" type="ORF">FJT64_016294</name>
</gene>
<accession>A0A6A4X4D2</accession>
<evidence type="ECO:0000313" key="13">
    <source>
        <dbReference type="Proteomes" id="UP000440578"/>
    </source>
</evidence>
<evidence type="ECO:0000256" key="8">
    <source>
        <dbReference type="ARBA" id="ARBA00022989"/>
    </source>
</evidence>
<reference evidence="12 13" key="1">
    <citation type="submission" date="2019-07" db="EMBL/GenBank/DDBJ databases">
        <title>Draft genome assembly of a fouling barnacle, Amphibalanus amphitrite (Darwin, 1854): The first reference genome for Thecostraca.</title>
        <authorList>
            <person name="Kim W."/>
        </authorList>
    </citation>
    <scope>NUCLEOTIDE SEQUENCE [LARGE SCALE GENOMIC DNA]</scope>
    <source>
        <strain evidence="12">SNU_AA5</strain>
        <tissue evidence="12">Soma without cirri and trophi</tissue>
    </source>
</reference>
<feature type="transmembrane region" description="Helical" evidence="10">
    <location>
        <begin position="439"/>
        <end position="457"/>
    </location>
</feature>
<evidence type="ECO:0000256" key="2">
    <source>
        <dbReference type="ARBA" id="ARBA00004922"/>
    </source>
</evidence>
<dbReference type="GO" id="GO:0005789">
    <property type="term" value="C:endoplasmic reticulum membrane"/>
    <property type="evidence" value="ECO:0007669"/>
    <property type="project" value="UniProtKB-SubCell"/>
</dbReference>
<evidence type="ECO:0000256" key="3">
    <source>
        <dbReference type="ARBA" id="ARBA00008715"/>
    </source>
</evidence>
<evidence type="ECO:0000256" key="9">
    <source>
        <dbReference type="ARBA" id="ARBA00023136"/>
    </source>
</evidence>
<keyword evidence="11" id="KW-0732">Signal</keyword>
<keyword evidence="13" id="KW-1185">Reference proteome</keyword>
<keyword evidence="6 10" id="KW-0812">Transmembrane</keyword>
<sequence length="501" mass="55494">MDSRYLLVLGLGLLLRWAVSLHPHSGQRKPPMFGDYEAQRHWMEVTHNLPLADWYRNTTDNDLLYWGLDYPPLTAYHSYLCGAVAARVDPSFVALHASRGLETPEHRLFMRATVLVADLLVFLPAALWFAVALRRSRAVTLTVLAVLVLYPGLLLIDHGHFQYNGVSLGLMVAAAAALLGRRDATGAALFSLALNYKQMELYHALPFFCYLLGTCLRQRTWAASVGKLAKIGAATVLTFGLVWLPFLVDAQRAVEVGARLFPFNRGLFEDKVANFWCSLSVVYKVKQLHSVAAIASMCLSTTALFLLPTNLLLLADPTPHNLLLSLLNSALTFFLFSFQVHEKSILLAALPAAMLFPDYPLSSLWFLLASTLSMLPLLLKDDLLLATVATTVFFTVAVNMATGVLDAGRRAAAPKQRSRLTTTSGGPPADPCSRWAVPALYLSLTGYAVLALTSVTVSPPERYPDLWPVLVSLYSFAHFAGFFLYYHLIQFQFFDEKFKVC</sequence>
<keyword evidence="9 10" id="KW-0472">Membrane</keyword>